<reference evidence="6" key="1">
    <citation type="submission" date="2023-03" db="EMBL/GenBank/DDBJ databases">
        <title>Massive genome expansion in bonnet fungi (Mycena s.s.) driven by repeated elements and novel gene families across ecological guilds.</title>
        <authorList>
            <consortium name="Lawrence Berkeley National Laboratory"/>
            <person name="Harder C.B."/>
            <person name="Miyauchi S."/>
            <person name="Viragh M."/>
            <person name="Kuo A."/>
            <person name="Thoen E."/>
            <person name="Andreopoulos B."/>
            <person name="Lu D."/>
            <person name="Skrede I."/>
            <person name="Drula E."/>
            <person name="Henrissat B."/>
            <person name="Morin E."/>
            <person name="Kohler A."/>
            <person name="Barry K."/>
            <person name="LaButti K."/>
            <person name="Morin E."/>
            <person name="Salamov A."/>
            <person name="Lipzen A."/>
            <person name="Mereny Z."/>
            <person name="Hegedus B."/>
            <person name="Baldrian P."/>
            <person name="Stursova M."/>
            <person name="Weitz H."/>
            <person name="Taylor A."/>
            <person name="Grigoriev I.V."/>
            <person name="Nagy L.G."/>
            <person name="Martin F."/>
            <person name="Kauserud H."/>
        </authorList>
    </citation>
    <scope>NUCLEOTIDE SEQUENCE</scope>
    <source>
        <strain evidence="6">CBHHK188m</strain>
    </source>
</reference>
<evidence type="ECO:0000256" key="1">
    <source>
        <dbReference type="ARBA" id="ARBA00004141"/>
    </source>
</evidence>
<dbReference type="GO" id="GO:0005886">
    <property type="term" value="C:plasma membrane"/>
    <property type="evidence" value="ECO:0007669"/>
    <property type="project" value="TreeGrafter"/>
</dbReference>
<feature type="transmembrane region" description="Helical" evidence="5">
    <location>
        <begin position="15"/>
        <end position="42"/>
    </location>
</feature>
<name>A0AAD7K5J0_9AGAR</name>
<keyword evidence="3 5" id="KW-1133">Transmembrane helix</keyword>
<feature type="transmembrane region" description="Helical" evidence="5">
    <location>
        <begin position="54"/>
        <end position="78"/>
    </location>
</feature>
<evidence type="ECO:0000256" key="4">
    <source>
        <dbReference type="ARBA" id="ARBA00023136"/>
    </source>
</evidence>
<accession>A0AAD7K5J0</accession>
<dbReference type="PANTHER" id="PTHR23112">
    <property type="entry name" value="G PROTEIN-COUPLED RECEPTOR 157-RELATED"/>
    <property type="match status" value="1"/>
</dbReference>
<evidence type="ECO:0000256" key="3">
    <source>
        <dbReference type="ARBA" id="ARBA00022989"/>
    </source>
</evidence>
<comment type="subcellular location">
    <subcellularLocation>
        <location evidence="1">Membrane</location>
        <topology evidence="1">Multi-pass membrane protein</topology>
    </subcellularLocation>
</comment>
<feature type="transmembrane region" description="Helical" evidence="5">
    <location>
        <begin position="126"/>
        <end position="146"/>
    </location>
</feature>
<proteinExistence type="predicted"/>
<evidence type="ECO:0000313" key="6">
    <source>
        <dbReference type="EMBL" id="KAJ7777511.1"/>
    </source>
</evidence>
<feature type="transmembrane region" description="Helical" evidence="5">
    <location>
        <begin position="90"/>
        <end position="114"/>
    </location>
</feature>
<protein>
    <recommendedName>
        <fullName evidence="8">G-protein coupled receptors family 2 profile 2 domain-containing protein</fullName>
    </recommendedName>
</protein>
<dbReference type="GO" id="GO:0004930">
    <property type="term" value="F:G protein-coupled receptor activity"/>
    <property type="evidence" value="ECO:0007669"/>
    <property type="project" value="TreeGrafter"/>
</dbReference>
<dbReference type="PANTHER" id="PTHR23112:SF0">
    <property type="entry name" value="TRANSMEMBRANE PROTEIN 116"/>
    <property type="match status" value="1"/>
</dbReference>
<dbReference type="Gene3D" id="1.20.1070.10">
    <property type="entry name" value="Rhodopsin 7-helix transmembrane proteins"/>
    <property type="match status" value="1"/>
</dbReference>
<dbReference type="AlphaFoldDB" id="A0AAD7K5J0"/>
<dbReference type="EMBL" id="JARJLG010000010">
    <property type="protein sequence ID" value="KAJ7777511.1"/>
    <property type="molecule type" value="Genomic_DNA"/>
</dbReference>
<evidence type="ECO:0000256" key="2">
    <source>
        <dbReference type="ARBA" id="ARBA00022692"/>
    </source>
</evidence>
<feature type="transmembrane region" description="Helical" evidence="5">
    <location>
        <begin position="236"/>
        <end position="259"/>
    </location>
</feature>
<evidence type="ECO:0008006" key="8">
    <source>
        <dbReference type="Google" id="ProtNLM"/>
    </source>
</evidence>
<dbReference type="GO" id="GO:0007189">
    <property type="term" value="P:adenylate cyclase-activating G protein-coupled receptor signaling pathway"/>
    <property type="evidence" value="ECO:0007669"/>
    <property type="project" value="TreeGrafter"/>
</dbReference>
<keyword evidence="4 5" id="KW-0472">Membrane</keyword>
<dbReference type="Proteomes" id="UP001215280">
    <property type="component" value="Unassembled WGS sequence"/>
</dbReference>
<gene>
    <name evidence="6" type="ORF">DFH07DRAFT_951155</name>
</gene>
<comment type="caution">
    <text evidence="6">The sequence shown here is derived from an EMBL/GenBank/DDBJ whole genome shotgun (WGS) entry which is preliminary data.</text>
</comment>
<keyword evidence="7" id="KW-1185">Reference proteome</keyword>
<sequence length="325" mass="36026">MSPRLHTTAIFDEGIVYLVLGLGLPAICLTVFVLLASAYLAWHPASRAHLDRVSFRLLVYALLANLTFGITFVIGALTTTPSAGCSFVAFLIYLSRLFSSGMFFCMALNLQLVLVHGVNGQMMEKYYILGTSLLSLACGVAPYAAGALGWNAVNQTCEFKNSDPTGFWWLIGTQTIWVLLMVSGEIITFLVIVAFIISYQLDTRRYRSESTGSQEYYPGDCQSEITRSPIARYRNIILRIGLYPVLSCLMSFSTCILDIHQTRTPEPSQLTETNWRLGILDISIYCVRPLLYSILAVADPVIIHARLHGVAPSSRATPKHNRDPL</sequence>
<keyword evidence="2 5" id="KW-0812">Transmembrane</keyword>
<evidence type="ECO:0000313" key="7">
    <source>
        <dbReference type="Proteomes" id="UP001215280"/>
    </source>
</evidence>
<feature type="transmembrane region" description="Helical" evidence="5">
    <location>
        <begin position="166"/>
        <end position="197"/>
    </location>
</feature>
<evidence type="ECO:0000256" key="5">
    <source>
        <dbReference type="SAM" id="Phobius"/>
    </source>
</evidence>
<organism evidence="6 7">
    <name type="scientific">Mycena maculata</name>
    <dbReference type="NCBI Taxonomy" id="230809"/>
    <lineage>
        <taxon>Eukaryota</taxon>
        <taxon>Fungi</taxon>
        <taxon>Dikarya</taxon>
        <taxon>Basidiomycota</taxon>
        <taxon>Agaricomycotina</taxon>
        <taxon>Agaricomycetes</taxon>
        <taxon>Agaricomycetidae</taxon>
        <taxon>Agaricales</taxon>
        <taxon>Marasmiineae</taxon>
        <taxon>Mycenaceae</taxon>
        <taxon>Mycena</taxon>
    </lineage>
</organism>